<dbReference type="InterPro" id="IPR050327">
    <property type="entry name" value="Proton-linked_MCT"/>
</dbReference>
<keyword evidence="4 6" id="KW-1133">Transmembrane helix</keyword>
<protein>
    <submittedName>
        <fullName evidence="8">MFS transporter</fullName>
    </submittedName>
</protein>
<organism evidence="8 9">
    <name type="scientific">Tigheibacillus halophilus</name>
    <dbReference type="NCBI Taxonomy" id="361280"/>
    <lineage>
        <taxon>Bacteria</taxon>
        <taxon>Bacillati</taxon>
        <taxon>Bacillota</taxon>
        <taxon>Bacilli</taxon>
        <taxon>Bacillales</taxon>
        <taxon>Bacillaceae</taxon>
        <taxon>Tigheibacillus</taxon>
    </lineage>
</organism>
<evidence type="ECO:0000256" key="1">
    <source>
        <dbReference type="ARBA" id="ARBA00004651"/>
    </source>
</evidence>
<dbReference type="PROSITE" id="PS50850">
    <property type="entry name" value="MFS"/>
    <property type="match status" value="1"/>
</dbReference>
<keyword evidence="9" id="KW-1185">Reference proteome</keyword>
<evidence type="ECO:0000256" key="5">
    <source>
        <dbReference type="ARBA" id="ARBA00023136"/>
    </source>
</evidence>
<name>A0ABU5C748_9BACI</name>
<dbReference type="InterPro" id="IPR020846">
    <property type="entry name" value="MFS_dom"/>
</dbReference>
<dbReference type="InterPro" id="IPR011701">
    <property type="entry name" value="MFS"/>
</dbReference>
<sequence length="190" mass="20866">MRSWGKIYFGWYLVATAAIITLLTNGLRLGIGPFEKPILSDLAMSRTEFSMIVAIGMLVYGAGMPIAGWLLKRFNTRSILLAGLVLTCIAVVWTIASKNVISFLLSFGVLLSLGLSFMSPVTMTPIISKWFVRKRGQALFYMTTGAMAGIAVVTPLETALIHSIGWHYTLLFFWLSLSCARHSVGGVYYA</sequence>
<evidence type="ECO:0000259" key="7">
    <source>
        <dbReference type="PROSITE" id="PS50850"/>
    </source>
</evidence>
<comment type="subcellular location">
    <subcellularLocation>
        <location evidence="1">Cell membrane</location>
        <topology evidence="1">Multi-pass membrane protein</topology>
    </subcellularLocation>
</comment>
<evidence type="ECO:0000256" key="3">
    <source>
        <dbReference type="ARBA" id="ARBA00022692"/>
    </source>
</evidence>
<dbReference type="EMBL" id="JAWDIP010000003">
    <property type="protein sequence ID" value="MDY0395044.1"/>
    <property type="molecule type" value="Genomic_DNA"/>
</dbReference>
<dbReference type="Proteomes" id="UP001281447">
    <property type="component" value="Unassembled WGS sequence"/>
</dbReference>
<feature type="domain" description="Major facilitator superfamily (MFS) profile" evidence="7">
    <location>
        <begin position="10"/>
        <end position="190"/>
    </location>
</feature>
<dbReference type="PANTHER" id="PTHR11360:SF284">
    <property type="entry name" value="EG:103B4.3 PROTEIN-RELATED"/>
    <property type="match status" value="1"/>
</dbReference>
<accession>A0ABU5C748</accession>
<keyword evidence="2" id="KW-0813">Transport</keyword>
<dbReference type="Pfam" id="PF07690">
    <property type="entry name" value="MFS_1"/>
    <property type="match status" value="1"/>
</dbReference>
<evidence type="ECO:0000256" key="6">
    <source>
        <dbReference type="SAM" id="Phobius"/>
    </source>
</evidence>
<evidence type="ECO:0000313" key="8">
    <source>
        <dbReference type="EMBL" id="MDY0395044.1"/>
    </source>
</evidence>
<evidence type="ECO:0000256" key="4">
    <source>
        <dbReference type="ARBA" id="ARBA00022989"/>
    </source>
</evidence>
<feature type="transmembrane region" description="Helical" evidence="6">
    <location>
        <begin position="49"/>
        <end position="71"/>
    </location>
</feature>
<feature type="transmembrane region" description="Helical" evidence="6">
    <location>
        <begin position="7"/>
        <end position="29"/>
    </location>
</feature>
<evidence type="ECO:0000256" key="2">
    <source>
        <dbReference type="ARBA" id="ARBA00022448"/>
    </source>
</evidence>
<dbReference type="SUPFAM" id="SSF103473">
    <property type="entry name" value="MFS general substrate transporter"/>
    <property type="match status" value="1"/>
</dbReference>
<dbReference type="PANTHER" id="PTHR11360">
    <property type="entry name" value="MONOCARBOXYLATE TRANSPORTER"/>
    <property type="match status" value="1"/>
</dbReference>
<feature type="transmembrane region" description="Helical" evidence="6">
    <location>
        <begin position="102"/>
        <end position="126"/>
    </location>
</feature>
<dbReference type="Gene3D" id="1.20.1250.20">
    <property type="entry name" value="MFS general substrate transporter like domains"/>
    <property type="match status" value="1"/>
</dbReference>
<keyword evidence="5 6" id="KW-0472">Membrane</keyword>
<dbReference type="InterPro" id="IPR036259">
    <property type="entry name" value="MFS_trans_sf"/>
</dbReference>
<evidence type="ECO:0000313" key="9">
    <source>
        <dbReference type="Proteomes" id="UP001281447"/>
    </source>
</evidence>
<feature type="transmembrane region" description="Helical" evidence="6">
    <location>
        <begin position="138"/>
        <end position="156"/>
    </location>
</feature>
<feature type="transmembrane region" description="Helical" evidence="6">
    <location>
        <begin position="78"/>
        <end position="96"/>
    </location>
</feature>
<comment type="caution">
    <text evidence="8">The sequence shown here is derived from an EMBL/GenBank/DDBJ whole genome shotgun (WGS) entry which is preliminary data.</text>
</comment>
<keyword evidence="3 6" id="KW-0812">Transmembrane</keyword>
<gene>
    <name evidence="8" type="ORF">RWE15_12225</name>
</gene>
<reference evidence="8 9" key="1">
    <citation type="submission" date="2023-10" db="EMBL/GenBank/DDBJ databases">
        <title>Virgibacillus halophilus 5B73C genome.</title>
        <authorList>
            <person name="Miliotis G."/>
            <person name="Sengupta P."/>
            <person name="Hameed A."/>
            <person name="Chuvochina M."/>
            <person name="Mcdonagh F."/>
            <person name="Simpson A.C."/>
            <person name="Singh N.K."/>
            <person name="Rekha P.D."/>
            <person name="Raman K."/>
            <person name="Hugenholtz P."/>
            <person name="Venkateswaran K."/>
        </authorList>
    </citation>
    <scope>NUCLEOTIDE SEQUENCE [LARGE SCALE GENOMIC DNA]</scope>
    <source>
        <strain evidence="8 9">5B73C</strain>
    </source>
</reference>
<proteinExistence type="predicted"/>